<evidence type="ECO:0000313" key="3">
    <source>
        <dbReference type="Proteomes" id="UP000189545"/>
    </source>
</evidence>
<dbReference type="InterPro" id="IPR018640">
    <property type="entry name" value="DUF2063"/>
</dbReference>
<proteinExistence type="predicted"/>
<reference evidence="2 3" key="1">
    <citation type="submission" date="2016-03" db="EMBL/GenBank/DDBJ databases">
        <title>Complete genome sequence of Shewanella psychrophila WP2, a deep sea bacterium isolated from west Pacific sediment.</title>
        <authorList>
            <person name="Xu G."/>
            <person name="Jian H."/>
        </authorList>
    </citation>
    <scope>NUCLEOTIDE SEQUENCE [LARGE SCALE GENOMIC DNA]</scope>
    <source>
        <strain evidence="2 3">WP2</strain>
    </source>
</reference>
<evidence type="ECO:0000259" key="1">
    <source>
        <dbReference type="Pfam" id="PF09836"/>
    </source>
</evidence>
<dbReference type="Pfam" id="PF09836">
    <property type="entry name" value="DUF2063"/>
    <property type="match status" value="1"/>
</dbReference>
<accession>A0A1S6HQS7</accession>
<dbReference type="InterPro" id="IPR044922">
    <property type="entry name" value="DUF2063_N_sf"/>
</dbReference>
<dbReference type="Proteomes" id="UP000189545">
    <property type="component" value="Chromosome"/>
</dbReference>
<name>A0A1S6HQS7_9GAMM</name>
<sequence length="245" mass="28958">MHNPPEKLCKDTQRLTQAIRHQSMTTNKADVTLYREFIIDNISDVISNTFPLFSFSLGVKNKEKLALDFLYNHPSIEPEFHNIATEFVRFMQGYNAISHILLSLVEFEWVIFNTEINPLSIKHSEIIPELNDFNEQEVYIYLNQTLQCIEVPFSIDQAMVGFCNLKPERLSYGIFRNIRHQVLWQELTLIDRFLIGYLNQVMPVSYSALKEYIDKNLKHFDLNMWLIQSHKTNLINMSHKEEFHD</sequence>
<feature type="domain" description="Putative DNA-binding" evidence="1">
    <location>
        <begin position="13"/>
        <end position="91"/>
    </location>
</feature>
<gene>
    <name evidence="2" type="ORF">Sps_02733</name>
</gene>
<dbReference type="OrthoDB" id="7595107at2"/>
<dbReference type="Gene3D" id="1.10.150.690">
    <property type="entry name" value="DUF2063"/>
    <property type="match status" value="1"/>
</dbReference>
<dbReference type="EMBL" id="CP014782">
    <property type="protein sequence ID" value="AQS37885.1"/>
    <property type="molecule type" value="Genomic_DNA"/>
</dbReference>
<dbReference type="KEGG" id="spsw:Sps_02733"/>
<protein>
    <recommendedName>
        <fullName evidence="1">Putative DNA-binding domain-containing protein</fullName>
    </recommendedName>
</protein>
<dbReference type="AlphaFoldDB" id="A0A1S6HQS7"/>
<keyword evidence="3" id="KW-1185">Reference proteome</keyword>
<dbReference type="STRING" id="225848.Sps_02733"/>
<organism evidence="2 3">
    <name type="scientific">Shewanella psychrophila</name>
    <dbReference type="NCBI Taxonomy" id="225848"/>
    <lineage>
        <taxon>Bacteria</taxon>
        <taxon>Pseudomonadati</taxon>
        <taxon>Pseudomonadota</taxon>
        <taxon>Gammaproteobacteria</taxon>
        <taxon>Alteromonadales</taxon>
        <taxon>Shewanellaceae</taxon>
        <taxon>Shewanella</taxon>
    </lineage>
</organism>
<dbReference type="RefSeq" id="WP_077753000.1">
    <property type="nucleotide sequence ID" value="NZ_CP014782.1"/>
</dbReference>
<evidence type="ECO:0000313" key="2">
    <source>
        <dbReference type="EMBL" id="AQS37885.1"/>
    </source>
</evidence>